<name>A0ABW8I553_9BACI</name>
<gene>
    <name evidence="1" type="ORF">QYG89_00405</name>
</gene>
<evidence type="ECO:0000313" key="1">
    <source>
        <dbReference type="EMBL" id="MFK2824155.1"/>
    </source>
</evidence>
<accession>A0ABW8I553</accession>
<organism evidence="1 2">
    <name type="scientific">Bacillus lumedeiriae</name>
    <dbReference type="NCBI Taxonomy" id="3058829"/>
    <lineage>
        <taxon>Bacteria</taxon>
        <taxon>Bacillati</taxon>
        <taxon>Bacillota</taxon>
        <taxon>Bacilli</taxon>
        <taxon>Bacillales</taxon>
        <taxon>Bacillaceae</taxon>
        <taxon>Bacillus</taxon>
    </lineage>
</organism>
<dbReference type="EMBL" id="JAUIYO010000001">
    <property type="protein sequence ID" value="MFK2824155.1"/>
    <property type="molecule type" value="Genomic_DNA"/>
</dbReference>
<dbReference type="Proteomes" id="UP001619911">
    <property type="component" value="Unassembled WGS sequence"/>
</dbReference>
<dbReference type="RefSeq" id="WP_404313657.1">
    <property type="nucleotide sequence ID" value="NZ_JAUIYO010000001.1"/>
</dbReference>
<sequence length="145" mass="16934">MLELDKGKAEAPVLLRQANVLRSKKPSFDFIERRLFDPRSKALELDKGKAEAPVLLRQANVLRSKKPSFDFIERRLFDPRSKALKLDKGKAELAERLFLVFRKLFMQMGKDIHISSFPTQEKIIKNLSLLAYLSITYTIQNREKW</sequence>
<protein>
    <submittedName>
        <fullName evidence="1">Uncharacterized protein</fullName>
    </submittedName>
</protein>
<proteinExistence type="predicted"/>
<reference evidence="1 2" key="1">
    <citation type="submission" date="2023-07" db="EMBL/GenBank/DDBJ databases">
        <title>Bacillus lucianemedeirus sp. nov, a new species isolated from an immunobiological production facility.</title>
        <authorList>
            <person name="Costa L.V."/>
            <person name="Miranda R.V.S.L."/>
            <person name="Brandao M.L.L."/>
            <person name="Reis C.M.F."/>
            <person name="Frazao A.M."/>
            <person name="Cruz F.V."/>
            <person name="Baio P.V.P."/>
            <person name="Veras J.F.C."/>
            <person name="Ramos J.N."/>
            <person name="Vieira V."/>
        </authorList>
    </citation>
    <scope>NUCLEOTIDE SEQUENCE [LARGE SCALE GENOMIC DNA]</scope>
    <source>
        <strain evidence="1 2">B190/17</strain>
    </source>
</reference>
<keyword evidence="2" id="KW-1185">Reference proteome</keyword>
<evidence type="ECO:0000313" key="2">
    <source>
        <dbReference type="Proteomes" id="UP001619911"/>
    </source>
</evidence>
<comment type="caution">
    <text evidence="1">The sequence shown here is derived from an EMBL/GenBank/DDBJ whole genome shotgun (WGS) entry which is preliminary data.</text>
</comment>